<evidence type="ECO:0000256" key="1">
    <source>
        <dbReference type="SAM" id="MobiDB-lite"/>
    </source>
</evidence>
<feature type="transmembrane region" description="Helical" evidence="2">
    <location>
        <begin position="101"/>
        <end position="122"/>
    </location>
</feature>
<dbReference type="RefSeq" id="WP_311628285.1">
    <property type="nucleotide sequence ID" value="NZ_JAVREN010000001.1"/>
</dbReference>
<name>A0ABU2L1T4_9ACTN</name>
<evidence type="ECO:0000313" key="3">
    <source>
        <dbReference type="EMBL" id="MDT0305366.1"/>
    </source>
</evidence>
<reference evidence="4" key="1">
    <citation type="submission" date="2023-07" db="EMBL/GenBank/DDBJ databases">
        <title>30 novel species of actinomycetes from the DSMZ collection.</title>
        <authorList>
            <person name="Nouioui I."/>
        </authorList>
    </citation>
    <scope>NUCLEOTIDE SEQUENCE [LARGE SCALE GENOMIC DNA]</scope>
    <source>
        <strain evidence="4">DSM 44917</strain>
    </source>
</reference>
<protein>
    <submittedName>
        <fullName evidence="3">Uncharacterized protein</fullName>
    </submittedName>
</protein>
<feature type="region of interest" description="Disordered" evidence="1">
    <location>
        <begin position="265"/>
        <end position="292"/>
    </location>
</feature>
<sequence>MPSAPPARHAPEAATELIPAVDPEGATQLIPPVREAAPDPATTKLRPVPGRPREDVTETRAMPAVSSDFDSLFRSAAATTPQEEEPYRPARRRPAARRSPGAVAAAVVVGCALVGLAAGAALSGGGEDGGGGEPSAPASSAEAGTEDAGAGTAPADEQGGDSAEARAQAAELSALLAESNDSRDAVIGAVADIRSCRRLPQAADSLRAAAEQRNGLLARLENLTVSDIPDGDELAASLRTAWSASAEADTHYAAWADEARQERGVCRGGQARHTDRATRGDRASGRATEAKERAAALWNPVARQHGLPERAAAQL</sequence>
<dbReference type="EMBL" id="JAVREN010000001">
    <property type="protein sequence ID" value="MDT0305366.1"/>
    <property type="molecule type" value="Genomic_DNA"/>
</dbReference>
<keyword evidence="2" id="KW-0812">Transmembrane</keyword>
<gene>
    <name evidence="3" type="ORF">RM780_00095</name>
</gene>
<evidence type="ECO:0000256" key="2">
    <source>
        <dbReference type="SAM" id="Phobius"/>
    </source>
</evidence>
<organism evidence="3 4">
    <name type="scientific">Streptomyces boetiae</name>
    <dbReference type="NCBI Taxonomy" id="3075541"/>
    <lineage>
        <taxon>Bacteria</taxon>
        <taxon>Bacillati</taxon>
        <taxon>Actinomycetota</taxon>
        <taxon>Actinomycetes</taxon>
        <taxon>Kitasatosporales</taxon>
        <taxon>Streptomycetaceae</taxon>
        <taxon>Streptomyces</taxon>
    </lineage>
</organism>
<feature type="compositionally biased region" description="Low complexity" evidence="1">
    <location>
        <begin position="134"/>
        <end position="157"/>
    </location>
</feature>
<evidence type="ECO:0000313" key="4">
    <source>
        <dbReference type="Proteomes" id="UP001183388"/>
    </source>
</evidence>
<keyword evidence="4" id="KW-1185">Reference proteome</keyword>
<feature type="compositionally biased region" description="Basic and acidic residues" evidence="1">
    <location>
        <begin position="272"/>
        <end position="292"/>
    </location>
</feature>
<feature type="region of interest" description="Disordered" evidence="1">
    <location>
        <begin position="125"/>
        <end position="169"/>
    </location>
</feature>
<dbReference type="Proteomes" id="UP001183388">
    <property type="component" value="Unassembled WGS sequence"/>
</dbReference>
<keyword evidence="2" id="KW-0472">Membrane</keyword>
<keyword evidence="2" id="KW-1133">Transmembrane helix</keyword>
<accession>A0ABU2L1T4</accession>
<feature type="region of interest" description="Disordered" evidence="1">
    <location>
        <begin position="1"/>
        <end position="96"/>
    </location>
</feature>
<proteinExistence type="predicted"/>
<comment type="caution">
    <text evidence="3">The sequence shown here is derived from an EMBL/GenBank/DDBJ whole genome shotgun (WGS) entry which is preliminary data.</text>
</comment>